<dbReference type="InterPro" id="IPR002347">
    <property type="entry name" value="SDR_fam"/>
</dbReference>
<proteinExistence type="inferred from homology"/>
<dbReference type="InterPro" id="IPR036291">
    <property type="entry name" value="NAD(P)-bd_dom_sf"/>
</dbReference>
<dbReference type="Proteomes" id="UP000006764">
    <property type="component" value="Chromosome"/>
</dbReference>
<dbReference type="GO" id="GO:0009062">
    <property type="term" value="P:fatty acid catabolic process"/>
    <property type="evidence" value="ECO:0007669"/>
    <property type="project" value="InterPro"/>
</dbReference>
<name>A0A0B4XMH7_9GAMM</name>
<dbReference type="RefSeq" id="WP_008738945.1">
    <property type="nucleotide sequence ID" value="NZ_CP004387.1"/>
</dbReference>
<dbReference type="CDD" id="cd05369">
    <property type="entry name" value="TER_DECR_SDR_a"/>
    <property type="match status" value="1"/>
</dbReference>
<dbReference type="PANTHER" id="PTHR43296:SF2">
    <property type="entry name" value="PEROXISOMAL 2,4-DIENOYL-COA REDUCTASE [(3E)-ENOYL-COA-PRODUCING]"/>
    <property type="match status" value="1"/>
</dbReference>
<evidence type="ECO:0000256" key="1">
    <source>
        <dbReference type="ARBA" id="ARBA00006484"/>
    </source>
</evidence>
<evidence type="ECO:0000256" key="2">
    <source>
        <dbReference type="ARBA" id="ARBA00022857"/>
    </source>
</evidence>
<evidence type="ECO:0000256" key="3">
    <source>
        <dbReference type="ARBA" id="ARBA00023002"/>
    </source>
</evidence>
<dbReference type="NCBIfam" id="NF005752">
    <property type="entry name" value="PRK07576.1"/>
    <property type="match status" value="1"/>
</dbReference>
<dbReference type="Gene3D" id="3.40.50.720">
    <property type="entry name" value="NAD(P)-binding Rossmann-like Domain"/>
    <property type="match status" value="1"/>
</dbReference>
<comment type="similarity">
    <text evidence="1">Belongs to the short-chain dehydrogenases/reductases (SDR) family.</text>
</comment>
<keyword evidence="5" id="KW-1185">Reference proteome</keyword>
<reference evidence="4 5" key="1">
    <citation type="journal article" date="2012" name="J. Bacteriol.">
        <title>Genome sequence of an alkane-degrading bacterium, Alcanivorax pacificus type strain W11-5, isolated from deep sea sediment.</title>
        <authorList>
            <person name="Lai Q."/>
            <person name="Shao Z."/>
        </authorList>
    </citation>
    <scope>NUCLEOTIDE SEQUENCE [LARGE SCALE GENOMIC DNA]</scope>
    <source>
        <strain evidence="4 5">W11-5</strain>
    </source>
</reference>
<organism evidence="4 5">
    <name type="scientific">Isoalcanivorax pacificus W11-5</name>
    <dbReference type="NCBI Taxonomy" id="391936"/>
    <lineage>
        <taxon>Bacteria</taxon>
        <taxon>Pseudomonadati</taxon>
        <taxon>Pseudomonadota</taxon>
        <taxon>Gammaproteobacteria</taxon>
        <taxon>Oceanospirillales</taxon>
        <taxon>Alcanivoracaceae</taxon>
        <taxon>Isoalcanivorax</taxon>
    </lineage>
</organism>
<protein>
    <submittedName>
        <fullName evidence="4">Short-chain dehydrogenase/reductase SDR</fullName>
    </submittedName>
</protein>
<accession>A0A0B4XMH7</accession>
<dbReference type="FunFam" id="3.40.50.720:FF:000084">
    <property type="entry name" value="Short-chain dehydrogenase reductase"/>
    <property type="match status" value="1"/>
</dbReference>
<evidence type="ECO:0000313" key="4">
    <source>
        <dbReference type="EMBL" id="AJD47748.1"/>
    </source>
</evidence>
<dbReference type="SUPFAM" id="SSF51735">
    <property type="entry name" value="NAD(P)-binding Rossmann-fold domains"/>
    <property type="match status" value="1"/>
</dbReference>
<gene>
    <name evidence="4" type="ORF">S7S_06660</name>
</gene>
<dbReference type="GO" id="GO:0008670">
    <property type="term" value="F:2,4-dienoyl-CoA reductase (NADPH) activity"/>
    <property type="evidence" value="ECO:0007669"/>
    <property type="project" value="InterPro"/>
</dbReference>
<dbReference type="AlphaFoldDB" id="A0A0B4XMH7"/>
<dbReference type="PANTHER" id="PTHR43296">
    <property type="entry name" value="PEROXISOMAL 2,4-DIENOYL-COA REDUCTASE"/>
    <property type="match status" value="1"/>
</dbReference>
<dbReference type="InterPro" id="IPR045017">
    <property type="entry name" value="DECR2-like"/>
</dbReference>
<dbReference type="KEGG" id="apac:S7S_06660"/>
<dbReference type="HOGENOM" id="CLU_010194_1_2_6"/>
<evidence type="ECO:0000313" key="5">
    <source>
        <dbReference type="Proteomes" id="UP000006764"/>
    </source>
</evidence>
<dbReference type="EMBL" id="CP004387">
    <property type="protein sequence ID" value="AJD47748.1"/>
    <property type="molecule type" value="Genomic_DNA"/>
</dbReference>
<sequence length="277" mass="28471">MSNASNLAAALDFSGKHVFIAGGGSGINLAIGEAFARQGARVVLVSRTKERIEAAAAGLRALGAEALGLSADVRDAEAIRAALATAHETFGPIDVLISGAAGNFLAPAAGMSANGFRTVIDIDLNGTFHVLRGAHEFLRKPGAAVLNISAPQAFNPTPYQAHVCAAKAGIDMLTRVLAMEWGAEGIRINSLVPGPIGDTEGLRRLAPSAEALKVMEQTVPLRRLGNTDEIANMATVLCSPLASFVTGAVLTVDGGSSLLGGRDYTDAYAASQRARAQ</sequence>
<keyword evidence="2" id="KW-0521">NADP</keyword>
<dbReference type="Pfam" id="PF13561">
    <property type="entry name" value="adh_short_C2"/>
    <property type="match status" value="1"/>
</dbReference>
<dbReference type="PRINTS" id="PR00081">
    <property type="entry name" value="GDHRDH"/>
</dbReference>
<dbReference type="STRING" id="391936.S7S_06660"/>
<keyword evidence="3" id="KW-0560">Oxidoreductase</keyword>